<dbReference type="InterPro" id="IPR023785">
    <property type="entry name" value="Sigma70_reg_Rsd"/>
</dbReference>
<evidence type="ECO:0000256" key="4">
    <source>
        <dbReference type="HAMAP-Rule" id="MF_01181"/>
    </source>
</evidence>
<dbReference type="Proteomes" id="UP000242222">
    <property type="component" value="Unassembled WGS sequence"/>
</dbReference>
<dbReference type="OrthoDB" id="5567237at2"/>
<dbReference type="AlphaFoldDB" id="A0A1I5BKI5"/>
<dbReference type="NCBIfam" id="NF008723">
    <property type="entry name" value="PRK11718.1"/>
    <property type="match status" value="1"/>
</dbReference>
<dbReference type="Gene3D" id="1.20.120.1370">
    <property type="entry name" value="Regulator of RNA polymerase sigma(70) subunit, domain 4"/>
    <property type="match status" value="1"/>
</dbReference>
<dbReference type="EMBL" id="FOVC01000018">
    <property type="protein sequence ID" value="SFN75152.1"/>
    <property type="molecule type" value="Genomic_DNA"/>
</dbReference>
<proteinExistence type="inferred from homology"/>
<evidence type="ECO:0000313" key="6">
    <source>
        <dbReference type="EMBL" id="SFN75152.1"/>
    </source>
</evidence>
<organism evidence="6 7">
    <name type="scientific">Izhakiella capsodis</name>
    <dbReference type="NCBI Taxonomy" id="1367852"/>
    <lineage>
        <taxon>Bacteria</taxon>
        <taxon>Pseudomonadati</taxon>
        <taxon>Pseudomonadota</taxon>
        <taxon>Gammaproteobacteria</taxon>
        <taxon>Enterobacterales</taxon>
        <taxon>Erwiniaceae</taxon>
        <taxon>Izhakiella</taxon>
    </lineage>
</organism>
<dbReference type="HAMAP" id="MF_01181">
    <property type="entry name" value="Rsd"/>
    <property type="match status" value="1"/>
</dbReference>
<evidence type="ECO:0000256" key="5">
    <source>
        <dbReference type="RuleBase" id="RU004409"/>
    </source>
</evidence>
<evidence type="ECO:0000256" key="2">
    <source>
        <dbReference type="ARBA" id="ARBA00023015"/>
    </source>
</evidence>
<keyword evidence="2 4" id="KW-0805">Transcription regulation</keyword>
<dbReference type="InterPro" id="IPR038309">
    <property type="entry name" value="Rsd/AlgQ_sf"/>
</dbReference>
<accession>A0A1I5BKI5</accession>
<dbReference type="Pfam" id="PF04353">
    <property type="entry name" value="Rsd_AlgQ"/>
    <property type="match status" value="1"/>
</dbReference>
<dbReference type="PIRSF" id="PIRSF016548">
    <property type="entry name" value="Rsd_AlgQ"/>
    <property type="match status" value="1"/>
</dbReference>
<evidence type="ECO:0000313" key="7">
    <source>
        <dbReference type="Proteomes" id="UP000242222"/>
    </source>
</evidence>
<keyword evidence="7" id="KW-1185">Reference proteome</keyword>
<evidence type="ECO:0000256" key="3">
    <source>
        <dbReference type="ARBA" id="ARBA00023163"/>
    </source>
</evidence>
<dbReference type="RefSeq" id="WP_092880103.1">
    <property type="nucleotide sequence ID" value="NZ_FOVC01000018.1"/>
</dbReference>
<evidence type="ECO:0000256" key="1">
    <source>
        <dbReference type="ARBA" id="ARBA00022490"/>
    </source>
</evidence>
<comment type="function">
    <text evidence="4">Binds RpoD and negatively regulates RpoD-mediated transcription activation by preventing the interaction between the primary sigma factor RpoD with the catalytic core of the RNA polymerase and with promoter DNA. May be involved in replacement of the RNA polymerase sigma subunit from RpoD to RpoS during the transition from exponential growth to the stationary phase.</text>
</comment>
<sequence length="168" mass="19383">MLNQLNILTERVVGSNDLVDHWLHFRRQLLVSYYRMVGIKPNRDSLTVLDEKTLDDFCQNLVDYLSSGHFSLYERIIEEMAEDSPLRAAIQIYPALQANTDVLMELYDTHLEAAIDDDNCLEFQTALSQIGEYLESRFMLEDKLIQLTLNNNPENPLAANDSYLVRPA</sequence>
<comment type="subunit">
    <text evidence="4">Interacts with RpoD.</text>
</comment>
<keyword evidence="3 4" id="KW-0804">Transcription</keyword>
<gene>
    <name evidence="4" type="primary">rsd</name>
    <name evidence="6" type="ORF">SAMN05216516_1189</name>
</gene>
<comment type="subcellular location">
    <subcellularLocation>
        <location evidence="4">Cytoplasm</location>
    </subcellularLocation>
</comment>
<reference evidence="7" key="1">
    <citation type="submission" date="2016-10" db="EMBL/GenBank/DDBJ databases">
        <authorList>
            <person name="Varghese N."/>
            <person name="Submissions S."/>
        </authorList>
    </citation>
    <scope>NUCLEOTIDE SEQUENCE [LARGE SCALE GENOMIC DNA]</scope>
    <source>
        <strain evidence="7">N6PO6</strain>
    </source>
</reference>
<protein>
    <recommendedName>
        <fullName evidence="4">Regulator of sigma D</fullName>
    </recommendedName>
</protein>
<dbReference type="InterPro" id="IPR007448">
    <property type="entry name" value="Sigma70_reg_Rsd_AlgQ"/>
</dbReference>
<keyword evidence="1 4" id="KW-0963">Cytoplasm</keyword>
<dbReference type="GO" id="GO:0006355">
    <property type="term" value="P:regulation of DNA-templated transcription"/>
    <property type="evidence" value="ECO:0007669"/>
    <property type="project" value="InterPro"/>
</dbReference>
<name>A0A1I5BKI5_9GAMM</name>
<comment type="similarity">
    <text evidence="4 5">Belongs to the Rsd/AlgQ family.</text>
</comment>
<dbReference type="GO" id="GO:0005737">
    <property type="term" value="C:cytoplasm"/>
    <property type="evidence" value="ECO:0007669"/>
    <property type="project" value="UniProtKB-SubCell"/>
</dbReference>
<dbReference type="STRING" id="1367852.SAMN05216516_1189"/>